<dbReference type="InterPro" id="IPR043429">
    <property type="entry name" value="ArtM/GltK/GlnP/TcyL/YhdX-like"/>
</dbReference>
<evidence type="ECO:0000256" key="7">
    <source>
        <dbReference type="ARBA" id="ARBA00022989"/>
    </source>
</evidence>
<dbReference type="InterPro" id="IPR035906">
    <property type="entry name" value="MetI-like_sf"/>
</dbReference>
<organism evidence="11 12">
    <name type="scientific">Paenibacillus foliorum</name>
    <dbReference type="NCBI Taxonomy" id="2654974"/>
    <lineage>
        <taxon>Bacteria</taxon>
        <taxon>Bacillati</taxon>
        <taxon>Bacillota</taxon>
        <taxon>Bacilli</taxon>
        <taxon>Bacillales</taxon>
        <taxon>Paenibacillaceae</taxon>
        <taxon>Paenibacillus</taxon>
    </lineage>
</organism>
<dbReference type="Proteomes" id="UP000641588">
    <property type="component" value="Unassembled WGS sequence"/>
</dbReference>
<dbReference type="PANTHER" id="PTHR30614:SF20">
    <property type="entry name" value="GLUTAMINE TRANSPORT SYSTEM PERMEASE PROTEIN GLNP"/>
    <property type="match status" value="1"/>
</dbReference>
<evidence type="ECO:0000313" key="12">
    <source>
        <dbReference type="Proteomes" id="UP000641588"/>
    </source>
</evidence>
<evidence type="ECO:0000256" key="9">
    <source>
        <dbReference type="RuleBase" id="RU363032"/>
    </source>
</evidence>
<dbReference type="GO" id="GO:0006865">
    <property type="term" value="P:amino acid transport"/>
    <property type="evidence" value="ECO:0007669"/>
    <property type="project" value="UniProtKB-KW"/>
</dbReference>
<dbReference type="PANTHER" id="PTHR30614">
    <property type="entry name" value="MEMBRANE COMPONENT OF AMINO ACID ABC TRANSPORTER"/>
    <property type="match status" value="1"/>
</dbReference>
<evidence type="ECO:0000256" key="6">
    <source>
        <dbReference type="ARBA" id="ARBA00022970"/>
    </source>
</evidence>
<evidence type="ECO:0000256" key="3">
    <source>
        <dbReference type="ARBA" id="ARBA00022448"/>
    </source>
</evidence>
<evidence type="ECO:0000256" key="2">
    <source>
        <dbReference type="ARBA" id="ARBA00010072"/>
    </source>
</evidence>
<keyword evidence="6" id="KW-0029">Amino-acid transport</keyword>
<dbReference type="RefSeq" id="WP_171652861.1">
    <property type="nucleotide sequence ID" value="NZ_WHOD01000062.1"/>
</dbReference>
<evidence type="ECO:0000256" key="8">
    <source>
        <dbReference type="ARBA" id="ARBA00023136"/>
    </source>
</evidence>
<comment type="similarity">
    <text evidence="2">Belongs to the binding-protein-dependent transport system permease family. HisMQ subfamily.</text>
</comment>
<evidence type="ECO:0000313" key="11">
    <source>
        <dbReference type="EMBL" id="NOU94644.1"/>
    </source>
</evidence>
<keyword evidence="7 9" id="KW-1133">Transmembrane helix</keyword>
<dbReference type="CDD" id="cd06261">
    <property type="entry name" value="TM_PBP2"/>
    <property type="match status" value="1"/>
</dbReference>
<accession>A0A972JZJ4</accession>
<dbReference type="EMBL" id="WHOD01000062">
    <property type="protein sequence ID" value="NOU94644.1"/>
    <property type="molecule type" value="Genomic_DNA"/>
</dbReference>
<dbReference type="SUPFAM" id="SSF161098">
    <property type="entry name" value="MetI-like"/>
    <property type="match status" value="1"/>
</dbReference>
<dbReference type="AlphaFoldDB" id="A0A972JZJ4"/>
<keyword evidence="12" id="KW-1185">Reference proteome</keyword>
<dbReference type="InterPro" id="IPR000515">
    <property type="entry name" value="MetI-like"/>
</dbReference>
<evidence type="ECO:0000256" key="4">
    <source>
        <dbReference type="ARBA" id="ARBA00022475"/>
    </source>
</evidence>
<dbReference type="NCBIfam" id="TIGR01726">
    <property type="entry name" value="HEQRo_perm_3TM"/>
    <property type="match status" value="1"/>
</dbReference>
<feature type="transmembrane region" description="Helical" evidence="9">
    <location>
        <begin position="20"/>
        <end position="43"/>
    </location>
</feature>
<dbReference type="Gene3D" id="1.10.3720.10">
    <property type="entry name" value="MetI-like"/>
    <property type="match status" value="1"/>
</dbReference>
<keyword evidence="4" id="KW-1003">Cell membrane</keyword>
<dbReference type="GO" id="GO:0022857">
    <property type="term" value="F:transmembrane transporter activity"/>
    <property type="evidence" value="ECO:0007669"/>
    <property type="project" value="InterPro"/>
</dbReference>
<comment type="caution">
    <text evidence="11">The sequence shown here is derived from an EMBL/GenBank/DDBJ whole genome shotgun (WGS) entry which is preliminary data.</text>
</comment>
<feature type="transmembrane region" description="Helical" evidence="9">
    <location>
        <begin position="190"/>
        <end position="211"/>
    </location>
</feature>
<feature type="domain" description="ABC transmembrane type-1" evidence="10">
    <location>
        <begin position="19"/>
        <end position="208"/>
    </location>
</feature>
<dbReference type="FunFam" id="1.10.3720.10:FF:000033">
    <property type="entry name" value="Polar amino acid ABC transporter permease"/>
    <property type="match status" value="1"/>
</dbReference>
<gene>
    <name evidence="11" type="ORF">GC093_15655</name>
</gene>
<evidence type="ECO:0000259" key="10">
    <source>
        <dbReference type="PROSITE" id="PS50928"/>
    </source>
</evidence>
<keyword evidence="3 9" id="KW-0813">Transport</keyword>
<dbReference type="Pfam" id="PF00528">
    <property type="entry name" value="BPD_transp_1"/>
    <property type="match status" value="1"/>
</dbReference>
<protein>
    <submittedName>
        <fullName evidence="11">ABC transporter permease subunit</fullName>
    </submittedName>
</protein>
<proteinExistence type="inferred from homology"/>
<dbReference type="GO" id="GO:0043190">
    <property type="term" value="C:ATP-binding cassette (ABC) transporter complex"/>
    <property type="evidence" value="ECO:0007669"/>
    <property type="project" value="InterPro"/>
</dbReference>
<feature type="transmembrane region" description="Helical" evidence="9">
    <location>
        <begin position="55"/>
        <end position="77"/>
    </location>
</feature>
<sequence>MNLDFSVLNGYIPYVMKGITITLMFTFVSALFGFVWGTVLSLFKLSSIGPLRWFATVYTSIFRGTPLLLQLFVIYYATPQLFNYDISPLMAAGLAFGLNSAAYLSETIRGGILSVDQGQREAALSLGIPYRTMMISIILPQAVKNILPALVNECIALLKESSLVSVIGVEDLMRRANVVGADTFKYFEPLVFVGVIYYILVLLLTLLARLLERRMRRSD</sequence>
<dbReference type="PROSITE" id="PS50928">
    <property type="entry name" value="ABC_TM1"/>
    <property type="match status" value="1"/>
</dbReference>
<keyword evidence="8 9" id="KW-0472">Membrane</keyword>
<comment type="subcellular location">
    <subcellularLocation>
        <location evidence="1 9">Cell membrane</location>
        <topology evidence="1 9">Multi-pass membrane protein</topology>
    </subcellularLocation>
</comment>
<evidence type="ECO:0000256" key="5">
    <source>
        <dbReference type="ARBA" id="ARBA00022692"/>
    </source>
</evidence>
<evidence type="ECO:0000256" key="1">
    <source>
        <dbReference type="ARBA" id="ARBA00004651"/>
    </source>
</evidence>
<name>A0A972JZJ4_9BACL</name>
<keyword evidence="5 9" id="KW-0812">Transmembrane</keyword>
<dbReference type="InterPro" id="IPR010065">
    <property type="entry name" value="AA_ABC_transptr_permease_3TM"/>
</dbReference>
<reference evidence="11" key="1">
    <citation type="submission" date="2019-10" db="EMBL/GenBank/DDBJ databases">
        <title>Description of Paenibacillus glebae sp. nov.</title>
        <authorList>
            <person name="Carlier A."/>
            <person name="Qi S."/>
        </authorList>
    </citation>
    <scope>NUCLEOTIDE SEQUENCE</scope>
    <source>
        <strain evidence="11">LMG 31456</strain>
    </source>
</reference>